<dbReference type="Proteomes" id="UP000310016">
    <property type="component" value="Unassembled WGS sequence"/>
</dbReference>
<dbReference type="AlphaFoldDB" id="A0A4U0QAR8"/>
<dbReference type="RefSeq" id="WP_136772007.1">
    <property type="nucleotide sequence ID" value="NZ_SUMF01000002.1"/>
</dbReference>
<reference evidence="1 2" key="1">
    <citation type="submission" date="2019-04" db="EMBL/GenBank/DDBJ databases">
        <title>Chitiniphilus eburnea sp. nov., a novel chitinolytic bacterium isolated from aquaculture sludge.</title>
        <authorList>
            <person name="Sheng M."/>
        </authorList>
    </citation>
    <scope>NUCLEOTIDE SEQUENCE [LARGE SCALE GENOMIC DNA]</scope>
    <source>
        <strain evidence="1 2">HX-2-15</strain>
    </source>
</reference>
<dbReference type="OrthoDB" id="9157218at2"/>
<gene>
    <name evidence="1" type="ORF">FAZ21_04165</name>
</gene>
<sequence length="149" mass="16953">MSKTSSVFSTEEMLVDAFASHLARDSAPFELATLIREFDYRSGRTDVLVSDCENQILAFEAKLTDWRKAVHQAWRNTSFAERTYVVLPADVGHRVLRYRTEFERLGVGLCLVSDATIEIAIESKLSEPVLLWLHEKAKSMLATHGERLH</sequence>
<comment type="caution">
    <text evidence="1">The sequence shown here is derived from an EMBL/GenBank/DDBJ whole genome shotgun (WGS) entry which is preliminary data.</text>
</comment>
<proteinExistence type="predicted"/>
<name>A0A4U0QAR8_9NEIS</name>
<evidence type="ECO:0000313" key="1">
    <source>
        <dbReference type="EMBL" id="TJZ77532.1"/>
    </source>
</evidence>
<dbReference type="EMBL" id="SUMF01000002">
    <property type="protein sequence ID" value="TJZ77532.1"/>
    <property type="molecule type" value="Genomic_DNA"/>
</dbReference>
<protein>
    <submittedName>
        <fullName evidence="1">Uncharacterized protein</fullName>
    </submittedName>
</protein>
<accession>A0A4U0QAR8</accession>
<evidence type="ECO:0000313" key="2">
    <source>
        <dbReference type="Proteomes" id="UP000310016"/>
    </source>
</evidence>
<keyword evidence="2" id="KW-1185">Reference proteome</keyword>
<organism evidence="1 2">
    <name type="scientific">Chitiniphilus eburneus</name>
    <dbReference type="NCBI Taxonomy" id="2571148"/>
    <lineage>
        <taxon>Bacteria</taxon>
        <taxon>Pseudomonadati</taxon>
        <taxon>Pseudomonadota</taxon>
        <taxon>Betaproteobacteria</taxon>
        <taxon>Neisseriales</taxon>
        <taxon>Chitinibacteraceae</taxon>
        <taxon>Chitiniphilus</taxon>
    </lineage>
</organism>